<comment type="caution">
    <text evidence="7">The sequence shown here is derived from an EMBL/GenBank/DDBJ whole genome shotgun (WGS) entry which is preliminary data.</text>
</comment>
<sequence>MWTEIDTHVSQVTGNKFQTQQWRSVGGGCINQGYFLSDGQRSYFVKMNRAAKLAMFEAEALGLKEIYDVGTIRVPKPICSGVSGNSCYLVMEWLSMGKGNPKSWEEMGQRLAAMHKYHLSTGREKKFGWNINNTIGATPQINTWTQNWVEFYVKNRLAYQFELAKRRGSHFPQAQQLLNAIPKLLSGHQVQPSLVHGDLWGGNAGFTEDGEPVIFDPATYYADREVDIAMTELFGGFPAAFYRGYNKVFPLNKGYEKRKILYNLYHIINHFNLFGSGYVGQANSMISRILG</sequence>
<evidence type="ECO:0000256" key="3">
    <source>
        <dbReference type="ARBA" id="ARBA00022741"/>
    </source>
</evidence>
<dbReference type="OrthoDB" id="5291879at2"/>
<dbReference type="PANTHER" id="PTHR12149:SF8">
    <property type="entry name" value="PROTEIN-RIBULOSAMINE 3-KINASE"/>
    <property type="match status" value="1"/>
</dbReference>
<protein>
    <recommendedName>
        <fullName evidence="9">Fructosamine kinase</fullName>
    </recommendedName>
</protein>
<dbReference type="EMBL" id="LMTZ01000001">
    <property type="protein sequence ID" value="KST70300.1"/>
    <property type="molecule type" value="Genomic_DNA"/>
</dbReference>
<keyword evidence="3" id="KW-0547">Nucleotide-binding</keyword>
<dbReference type="InterPro" id="IPR016477">
    <property type="entry name" value="Fructo-/Ketosamine-3-kinase"/>
</dbReference>
<evidence type="ECO:0000313" key="8">
    <source>
        <dbReference type="Proteomes" id="UP000053372"/>
    </source>
</evidence>
<dbReference type="PANTHER" id="PTHR12149">
    <property type="entry name" value="FRUCTOSAMINE 3 KINASE-RELATED PROTEIN"/>
    <property type="match status" value="1"/>
</dbReference>
<dbReference type="SUPFAM" id="SSF56112">
    <property type="entry name" value="Protein kinase-like (PK-like)"/>
    <property type="match status" value="1"/>
</dbReference>
<dbReference type="RefSeq" id="WP_027842768.1">
    <property type="nucleotide sequence ID" value="NZ_LMTZ01000001.1"/>
</dbReference>
<evidence type="ECO:0000256" key="6">
    <source>
        <dbReference type="PIRNR" id="PIRNR006221"/>
    </source>
</evidence>
<gene>
    <name evidence="7" type="ORF">BC008_44665</name>
</gene>
<evidence type="ECO:0000256" key="5">
    <source>
        <dbReference type="ARBA" id="ARBA00022840"/>
    </source>
</evidence>
<organism evidence="7 8">
    <name type="scientific">Mastigocoleus testarum BC008</name>
    <dbReference type="NCBI Taxonomy" id="371196"/>
    <lineage>
        <taxon>Bacteria</taxon>
        <taxon>Bacillati</taxon>
        <taxon>Cyanobacteriota</taxon>
        <taxon>Cyanophyceae</taxon>
        <taxon>Nostocales</taxon>
        <taxon>Hapalosiphonaceae</taxon>
        <taxon>Mastigocoleus</taxon>
    </lineage>
</organism>
<dbReference type="InterPro" id="IPR011009">
    <property type="entry name" value="Kinase-like_dom_sf"/>
</dbReference>
<evidence type="ECO:0000313" key="7">
    <source>
        <dbReference type="EMBL" id="KST70300.1"/>
    </source>
</evidence>
<keyword evidence="2 6" id="KW-0808">Transferase</keyword>
<accession>A0A0V8A0J1</accession>
<dbReference type="Pfam" id="PF03881">
    <property type="entry name" value="Fructosamin_kin"/>
    <property type="match status" value="1"/>
</dbReference>
<dbReference type="Gene3D" id="3.90.1200.10">
    <property type="match status" value="1"/>
</dbReference>
<keyword evidence="5" id="KW-0067">ATP-binding</keyword>
<evidence type="ECO:0000256" key="4">
    <source>
        <dbReference type="ARBA" id="ARBA00022777"/>
    </source>
</evidence>
<dbReference type="GO" id="GO:0005737">
    <property type="term" value="C:cytoplasm"/>
    <property type="evidence" value="ECO:0007669"/>
    <property type="project" value="UniProtKB-ARBA"/>
</dbReference>
<name>A0A0V8A0J1_9CYAN</name>
<evidence type="ECO:0000256" key="1">
    <source>
        <dbReference type="ARBA" id="ARBA00009460"/>
    </source>
</evidence>
<evidence type="ECO:0000256" key="2">
    <source>
        <dbReference type="ARBA" id="ARBA00022679"/>
    </source>
</evidence>
<proteinExistence type="inferred from homology"/>
<dbReference type="FunFam" id="3.30.200.20:FF:000264">
    <property type="entry name" value="Protein-ribulosamine 3-kinase, chloroplastic"/>
    <property type="match status" value="1"/>
</dbReference>
<dbReference type="AlphaFoldDB" id="A0A0V8A0J1"/>
<reference evidence="7 8" key="1">
    <citation type="journal article" date="2015" name="Genome Announc.">
        <title>Draft Genome of the Euendolithic (true boring) Cyanobacterium Mastigocoleus testarum strain BC008.</title>
        <authorList>
            <person name="Guida B.S."/>
            <person name="Garcia-Pichel F."/>
        </authorList>
    </citation>
    <scope>NUCLEOTIDE SEQUENCE [LARGE SCALE GENOMIC DNA]</scope>
    <source>
        <strain evidence="7 8">BC008</strain>
    </source>
</reference>
<comment type="similarity">
    <text evidence="1 6">Belongs to the fructosamine kinase family.</text>
</comment>
<dbReference type="Proteomes" id="UP000053372">
    <property type="component" value="Unassembled WGS sequence"/>
</dbReference>
<evidence type="ECO:0008006" key="9">
    <source>
        <dbReference type="Google" id="ProtNLM"/>
    </source>
</evidence>
<dbReference type="Gene3D" id="3.30.200.20">
    <property type="entry name" value="Phosphorylase Kinase, domain 1"/>
    <property type="match status" value="1"/>
</dbReference>
<dbReference type="GO" id="GO:0016301">
    <property type="term" value="F:kinase activity"/>
    <property type="evidence" value="ECO:0007669"/>
    <property type="project" value="UniProtKB-UniRule"/>
</dbReference>
<dbReference type="PIRSF" id="PIRSF006221">
    <property type="entry name" value="Ketosamine-3-kinase"/>
    <property type="match status" value="1"/>
</dbReference>
<dbReference type="GO" id="GO:0005524">
    <property type="term" value="F:ATP binding"/>
    <property type="evidence" value="ECO:0007669"/>
    <property type="project" value="UniProtKB-KW"/>
</dbReference>
<keyword evidence="4 6" id="KW-0418">Kinase</keyword>
<keyword evidence="8" id="KW-1185">Reference proteome</keyword>